<dbReference type="InterPro" id="IPR021975">
    <property type="entry name" value="Rifampin_Arr"/>
</dbReference>
<dbReference type="EMBL" id="NIOJ01000042">
    <property type="protein sequence ID" value="PNT96963.1"/>
    <property type="molecule type" value="Genomic_DNA"/>
</dbReference>
<dbReference type="GO" id="GO:0032259">
    <property type="term" value="P:methylation"/>
    <property type="evidence" value="ECO:0007669"/>
    <property type="project" value="UniProtKB-KW"/>
</dbReference>
<proteinExistence type="predicted"/>
<comment type="caution">
    <text evidence="2">The sequence shown here is derived from an EMBL/GenBank/DDBJ whole genome shotgun (WGS) entry which is preliminary data.</text>
</comment>
<evidence type="ECO:0000313" key="3">
    <source>
        <dbReference type="Proteomes" id="UP000236151"/>
    </source>
</evidence>
<dbReference type="InterPro" id="IPR038611">
    <property type="entry name" value="Arr_sf"/>
</dbReference>
<dbReference type="NCBIfam" id="NF033144">
    <property type="entry name" value="rifampin_ARR"/>
    <property type="match status" value="1"/>
</dbReference>
<dbReference type="AlphaFoldDB" id="A0A2K2FDV6"/>
<dbReference type="Gene3D" id="1.25.40.10">
    <property type="entry name" value="Tetratricopeptide repeat domain"/>
    <property type="match status" value="1"/>
</dbReference>
<dbReference type="Pfam" id="PF12120">
    <property type="entry name" value="Arr-ms"/>
    <property type="match status" value="1"/>
</dbReference>
<evidence type="ECO:0000259" key="1">
    <source>
        <dbReference type="Pfam" id="PF12120"/>
    </source>
</evidence>
<sequence>MNIKFDPNNAVIKLCMIGMGLEDSGNSEDAITMFHKAWHEATDDYERFIAAYHLARQQKSTIDKLKWMETSLQCAIKINDENVKSAYPTLYLNIAKCYEELGDSENAKRNYELSNSAKGAPSDIGPFYHGTKADLKVGDLLTAGGTSNYKSDLKMNHIYFTANINVAGLAASLAKGEGRERIYIVEPTGEFENDPNVTDKKFPGNLTRSYRSKEPLKIIGEVTEWAKLTTDEQGEWREKLAKNKGEIIN</sequence>
<keyword evidence="3" id="KW-1185">Reference proteome</keyword>
<organism evidence="2 3">
    <name type="scientific">Clostridium thermosuccinogenes</name>
    <dbReference type="NCBI Taxonomy" id="84032"/>
    <lineage>
        <taxon>Bacteria</taxon>
        <taxon>Bacillati</taxon>
        <taxon>Bacillota</taxon>
        <taxon>Clostridia</taxon>
        <taxon>Eubacteriales</taxon>
        <taxon>Clostridiaceae</taxon>
        <taxon>Clostridium</taxon>
    </lineage>
</organism>
<accession>A0A2K2FDV6</accession>
<dbReference type="Gene3D" id="3.20.170.40">
    <property type="entry name" value="Rifampin ADP-ribosyltransferase domain"/>
    <property type="match status" value="1"/>
</dbReference>
<reference evidence="2 3" key="1">
    <citation type="submission" date="2017-06" db="EMBL/GenBank/DDBJ databases">
        <title>Investigating the central metabolism of Clostridium thermosuccinogenes.</title>
        <authorList>
            <person name="Koendjbiharie J.G."/>
            <person name="van Kranenburg R."/>
        </authorList>
    </citation>
    <scope>NUCLEOTIDE SEQUENCE [LARGE SCALE GENOMIC DNA]</scope>
    <source>
        <strain evidence="2 3">DSM 5806</strain>
    </source>
</reference>
<keyword evidence="2" id="KW-0489">Methyltransferase</keyword>
<dbReference type="OrthoDB" id="5509356at2"/>
<dbReference type="Proteomes" id="UP000236151">
    <property type="component" value="Unassembled WGS sequence"/>
</dbReference>
<gene>
    <name evidence="2" type="ORF">CDQ84_14150</name>
</gene>
<dbReference type="GO" id="GO:0008168">
    <property type="term" value="F:methyltransferase activity"/>
    <property type="evidence" value="ECO:0007669"/>
    <property type="project" value="UniProtKB-KW"/>
</dbReference>
<evidence type="ECO:0000313" key="2">
    <source>
        <dbReference type="EMBL" id="PNT96963.1"/>
    </source>
</evidence>
<feature type="domain" description="Rifampin ADP-ribosyltransferase" evidence="1">
    <location>
        <begin position="127"/>
        <end position="225"/>
    </location>
</feature>
<dbReference type="KEGG" id="cthd:CDO33_17270"/>
<dbReference type="SUPFAM" id="SSF48452">
    <property type="entry name" value="TPR-like"/>
    <property type="match status" value="1"/>
</dbReference>
<keyword evidence="2" id="KW-0808">Transferase</keyword>
<name>A0A2K2FDV6_9CLOT</name>
<protein>
    <submittedName>
        <fullName evidence="2">rRNA adenine methyltransferase</fullName>
    </submittedName>
</protein>
<dbReference type="InterPro" id="IPR011990">
    <property type="entry name" value="TPR-like_helical_dom_sf"/>
</dbReference>